<dbReference type="AlphaFoldDB" id="A0A4V6A1J9"/>
<reference evidence="1 2" key="1">
    <citation type="journal article" date="2015" name="Genome Biol.">
        <title>Comparative genomics of Steinernema reveals deeply conserved gene regulatory networks.</title>
        <authorList>
            <person name="Dillman A.R."/>
            <person name="Macchietto M."/>
            <person name="Porter C.F."/>
            <person name="Rogers A."/>
            <person name="Williams B."/>
            <person name="Antoshechkin I."/>
            <person name="Lee M.M."/>
            <person name="Goodwin Z."/>
            <person name="Lu X."/>
            <person name="Lewis E.E."/>
            <person name="Goodrich-Blair H."/>
            <person name="Stock S.P."/>
            <person name="Adams B.J."/>
            <person name="Sternberg P.W."/>
            <person name="Mortazavi A."/>
        </authorList>
    </citation>
    <scope>NUCLEOTIDE SEQUENCE [LARGE SCALE GENOMIC DNA]</scope>
    <source>
        <strain evidence="1 2">ALL</strain>
    </source>
</reference>
<name>A0A4V6A1J9_STECR</name>
<protein>
    <submittedName>
        <fullName evidence="1">Uncharacterized protein</fullName>
    </submittedName>
</protein>
<comment type="caution">
    <text evidence="1">The sequence shown here is derived from an EMBL/GenBank/DDBJ whole genome shotgun (WGS) entry which is preliminary data.</text>
</comment>
<sequence>MSKRDILVYDMTLISPVPLFQTWRIETNFYLPLRTTSPPQETGRFQRRDVSAVRPDFDQNQTTGYLPTDHFKRMSQLFESAYQTFLLEEPDPNEWHTSNECKTSWNLCRWEFSSKQDLVAYHHFCLRHTDMDVETQRTVCFST</sequence>
<dbReference type="EMBL" id="AZBU02000005">
    <property type="protein sequence ID" value="TKR75795.1"/>
    <property type="molecule type" value="Genomic_DNA"/>
</dbReference>
<keyword evidence="2" id="KW-1185">Reference proteome</keyword>
<gene>
    <name evidence="1" type="ORF">L596_017037</name>
</gene>
<evidence type="ECO:0000313" key="1">
    <source>
        <dbReference type="EMBL" id="TKR75795.1"/>
    </source>
</evidence>
<evidence type="ECO:0000313" key="2">
    <source>
        <dbReference type="Proteomes" id="UP000298663"/>
    </source>
</evidence>
<dbReference type="Proteomes" id="UP000298663">
    <property type="component" value="Unassembled WGS sequence"/>
</dbReference>
<reference evidence="1 2" key="2">
    <citation type="journal article" date="2019" name="G3 (Bethesda)">
        <title>Hybrid Assembly of the Genome of the Entomopathogenic Nematode Steinernema carpocapsae Identifies the X-Chromosome.</title>
        <authorList>
            <person name="Serra L."/>
            <person name="Macchietto M."/>
            <person name="Macias-Munoz A."/>
            <person name="McGill C.J."/>
            <person name="Rodriguez I.M."/>
            <person name="Rodriguez B."/>
            <person name="Murad R."/>
            <person name="Mortazavi A."/>
        </authorList>
    </citation>
    <scope>NUCLEOTIDE SEQUENCE [LARGE SCALE GENOMIC DNA]</scope>
    <source>
        <strain evidence="1 2">ALL</strain>
    </source>
</reference>
<organism evidence="1 2">
    <name type="scientific">Steinernema carpocapsae</name>
    <name type="common">Entomopathogenic nematode</name>
    <dbReference type="NCBI Taxonomy" id="34508"/>
    <lineage>
        <taxon>Eukaryota</taxon>
        <taxon>Metazoa</taxon>
        <taxon>Ecdysozoa</taxon>
        <taxon>Nematoda</taxon>
        <taxon>Chromadorea</taxon>
        <taxon>Rhabditida</taxon>
        <taxon>Tylenchina</taxon>
        <taxon>Panagrolaimomorpha</taxon>
        <taxon>Strongyloidoidea</taxon>
        <taxon>Steinernematidae</taxon>
        <taxon>Steinernema</taxon>
    </lineage>
</organism>
<accession>A0A4V6A1J9</accession>
<proteinExistence type="predicted"/>